<protein>
    <submittedName>
        <fullName evidence="3">Response regulator receiver protein</fullName>
    </submittedName>
</protein>
<reference evidence="3 4" key="1">
    <citation type="journal article" date="2012" name="J. Bacteriol.">
        <title>Draft Genome Sequence of Mesorhizobium alhagi CCNWXJ12-2T, a Novel Salt-Resistant Species Isolated from the Desert of Northwestern China.</title>
        <authorList>
            <person name="Zhou M."/>
            <person name="Chen W."/>
            <person name="Chen H."/>
            <person name="Wei G."/>
        </authorList>
    </citation>
    <scope>NUCLEOTIDE SEQUENCE [LARGE SCALE GENOMIC DNA]</scope>
    <source>
        <strain evidence="3 4">CCNWXJ12-2</strain>
    </source>
</reference>
<dbReference type="InterPro" id="IPR001789">
    <property type="entry name" value="Sig_transdc_resp-reg_receiver"/>
</dbReference>
<dbReference type="PATRIC" id="fig|1107882.3.peg.6652"/>
<dbReference type="EMBL" id="AHAM01000313">
    <property type="protein sequence ID" value="EHK52610.1"/>
    <property type="molecule type" value="Genomic_DNA"/>
</dbReference>
<proteinExistence type="predicted"/>
<dbReference type="SUPFAM" id="SSF52172">
    <property type="entry name" value="CheY-like"/>
    <property type="match status" value="1"/>
</dbReference>
<evidence type="ECO:0000259" key="2">
    <source>
        <dbReference type="PROSITE" id="PS50110"/>
    </source>
</evidence>
<dbReference type="GO" id="GO:0000160">
    <property type="term" value="P:phosphorelay signal transduction system"/>
    <property type="evidence" value="ECO:0007669"/>
    <property type="project" value="InterPro"/>
</dbReference>
<dbReference type="PROSITE" id="PS50110">
    <property type="entry name" value="RESPONSE_REGULATORY"/>
    <property type="match status" value="1"/>
</dbReference>
<accession>H0I334</accession>
<feature type="domain" description="Response regulatory" evidence="2">
    <location>
        <begin position="12"/>
        <end position="122"/>
    </location>
</feature>
<keyword evidence="1" id="KW-0597">Phosphoprotein</keyword>
<evidence type="ECO:0000313" key="4">
    <source>
        <dbReference type="Proteomes" id="UP000003250"/>
    </source>
</evidence>
<dbReference type="Gene3D" id="3.40.50.2300">
    <property type="match status" value="1"/>
</dbReference>
<dbReference type="InterPro" id="IPR011006">
    <property type="entry name" value="CheY-like_superfamily"/>
</dbReference>
<dbReference type="RefSeq" id="WP_008840441.1">
    <property type="nucleotide sequence ID" value="NZ_AHAM01000313.1"/>
</dbReference>
<keyword evidence="4" id="KW-1185">Reference proteome</keyword>
<name>H0I334_9HYPH</name>
<evidence type="ECO:0000256" key="1">
    <source>
        <dbReference type="PROSITE-ProRule" id="PRU00169"/>
    </source>
</evidence>
<organism evidence="3 4">
    <name type="scientific">Mesorhizobium alhagi CCNWXJ12-2</name>
    <dbReference type="NCBI Taxonomy" id="1107882"/>
    <lineage>
        <taxon>Bacteria</taxon>
        <taxon>Pseudomonadati</taxon>
        <taxon>Pseudomonadota</taxon>
        <taxon>Alphaproteobacteria</taxon>
        <taxon>Hyphomicrobiales</taxon>
        <taxon>Phyllobacteriaceae</taxon>
        <taxon>Allomesorhizobium</taxon>
    </lineage>
</organism>
<evidence type="ECO:0000313" key="3">
    <source>
        <dbReference type="EMBL" id="EHK52610.1"/>
    </source>
</evidence>
<dbReference type="SMART" id="SM00448">
    <property type="entry name" value="REC"/>
    <property type="match status" value="1"/>
</dbReference>
<feature type="modified residue" description="4-aspartylphosphate" evidence="1">
    <location>
        <position position="62"/>
    </location>
</feature>
<dbReference type="Proteomes" id="UP000003250">
    <property type="component" value="Unassembled WGS sequence"/>
</dbReference>
<dbReference type="AlphaFoldDB" id="H0I334"/>
<gene>
    <name evidence="3" type="ORF">MAXJ12_34479</name>
</gene>
<sequence length="132" mass="14493">MGIVTGEMAVFRVLIVEDEMLIAIEIEDALRAFGYDVVGPTGKLETALQLATDEMIDAAILDVTIRGGQVFPVAEKLLERGIPFILASGYGGWALPDGMRDLPRLIKPFTSEALNAEIIALRKEYDRRKTTV</sequence>